<evidence type="ECO:0000313" key="2">
    <source>
        <dbReference type="Proteomes" id="UP000198856"/>
    </source>
</evidence>
<dbReference type="AlphaFoldDB" id="A0A1G8V0S5"/>
<evidence type="ECO:0000313" key="1">
    <source>
        <dbReference type="EMBL" id="SDJ58780.1"/>
    </source>
</evidence>
<sequence>MFTERTLSETLELVKERHAPDALVLDSAENFESLPPAQAEDLLLVTDSVTPVTHPDDRVPPNSPEVLTRYASSDLVVGMPGDGSVVWTHQTDPPVVVCKPRLEESPDAFADFLVAEALVEVGLGEPEHFLGLFGSDYPRFAAACDDLLSPAETYQVAAACYDAYLGLQTRETFAEWEGPLFEAWADAGERLEPRVDGLPGEMARGGTSFAEAAELACSAVKHAGELPPPFEALNTSVYLDHGPEYAVEWVERTVDALLEE</sequence>
<name>A0A1G8V0S5_9EURY</name>
<reference evidence="1 2" key="1">
    <citation type="submission" date="2016-10" db="EMBL/GenBank/DDBJ databases">
        <authorList>
            <person name="de Groot N.N."/>
        </authorList>
    </citation>
    <scope>NUCLEOTIDE SEQUENCE [LARGE SCALE GENOMIC DNA]</scope>
    <source>
        <strain evidence="1 2">IBRC-M10015</strain>
    </source>
</reference>
<dbReference type="STRING" id="890420.SAMN05216226_105195"/>
<gene>
    <name evidence="1" type="ORF">SAMN05216226_105195</name>
</gene>
<dbReference type="InterPro" id="IPR055515">
    <property type="entry name" value="DUF7089"/>
</dbReference>
<proteinExistence type="predicted"/>
<dbReference type="EMBL" id="FNFC01000005">
    <property type="protein sequence ID" value="SDJ58780.1"/>
    <property type="molecule type" value="Genomic_DNA"/>
</dbReference>
<dbReference type="OrthoDB" id="198543at2157"/>
<dbReference type="RefSeq" id="WP_092701163.1">
    <property type="nucleotide sequence ID" value="NZ_FNFC01000005.1"/>
</dbReference>
<accession>A0A1G8V0S5</accession>
<dbReference type="Pfam" id="PF23363">
    <property type="entry name" value="DUF7089"/>
    <property type="match status" value="1"/>
</dbReference>
<organism evidence="1 2">
    <name type="scientific">Halovenus aranensis</name>
    <dbReference type="NCBI Taxonomy" id="890420"/>
    <lineage>
        <taxon>Archaea</taxon>
        <taxon>Methanobacteriati</taxon>
        <taxon>Methanobacteriota</taxon>
        <taxon>Stenosarchaea group</taxon>
        <taxon>Halobacteria</taxon>
        <taxon>Halobacteriales</taxon>
        <taxon>Haloarculaceae</taxon>
        <taxon>Halovenus</taxon>
    </lineage>
</organism>
<protein>
    <submittedName>
        <fullName evidence="1">Uncharacterized protein</fullName>
    </submittedName>
</protein>
<dbReference type="Proteomes" id="UP000198856">
    <property type="component" value="Unassembled WGS sequence"/>
</dbReference>
<keyword evidence="2" id="KW-1185">Reference proteome</keyword>